<keyword evidence="3" id="KW-0210">Decarboxylase</keyword>
<evidence type="ECO:0000256" key="7">
    <source>
        <dbReference type="ARBA" id="ARBA00034138"/>
    </source>
</evidence>
<dbReference type="EC" id="4.1.1.17" evidence="7"/>
<dbReference type="PANTHER" id="PTHR11482">
    <property type="entry name" value="ARGININE/DIAMINOPIMELATE/ORNITHINE DECARBOXYLASE"/>
    <property type="match status" value="1"/>
</dbReference>
<feature type="transmembrane region" description="Helical" evidence="9">
    <location>
        <begin position="45"/>
        <end position="70"/>
    </location>
</feature>
<dbReference type="SUPFAM" id="SSF50621">
    <property type="entry name" value="Alanine racemase C-terminal domain-like"/>
    <property type="match status" value="1"/>
</dbReference>
<comment type="caution">
    <text evidence="11">The sequence shown here is derived from an EMBL/GenBank/DDBJ whole genome shotgun (WGS) entry which is preliminary data.</text>
</comment>
<keyword evidence="9" id="KW-0812">Transmembrane</keyword>
<dbReference type="InterPro" id="IPR000183">
    <property type="entry name" value="Orn/DAP/Arg_de-COase"/>
</dbReference>
<dbReference type="PROSITE" id="PS00878">
    <property type="entry name" value="ODR_DC_2_1"/>
    <property type="match status" value="1"/>
</dbReference>
<evidence type="ECO:0000256" key="5">
    <source>
        <dbReference type="ARBA" id="ARBA00023239"/>
    </source>
</evidence>
<dbReference type="PRINTS" id="PR01182">
    <property type="entry name" value="ORNDCRBXLASE"/>
</dbReference>
<feature type="transmembrane region" description="Helical" evidence="9">
    <location>
        <begin position="201"/>
        <end position="222"/>
    </location>
</feature>
<evidence type="ECO:0000256" key="6">
    <source>
        <dbReference type="ARBA" id="ARBA00034115"/>
    </source>
</evidence>
<evidence type="ECO:0000256" key="3">
    <source>
        <dbReference type="ARBA" id="ARBA00022793"/>
    </source>
</evidence>
<evidence type="ECO:0000256" key="1">
    <source>
        <dbReference type="ARBA" id="ARBA00001933"/>
    </source>
</evidence>
<reference evidence="11 12" key="1">
    <citation type="submission" date="2024-03" db="EMBL/GenBank/DDBJ databases">
        <title>Draft genome sequence of Klenkia terrae.</title>
        <authorList>
            <person name="Duangmal K."/>
            <person name="Chantavorakit T."/>
        </authorList>
    </citation>
    <scope>NUCLEOTIDE SEQUENCE [LARGE SCALE GENOMIC DNA]</scope>
    <source>
        <strain evidence="11 12">JCM 17786</strain>
    </source>
</reference>
<dbReference type="InterPro" id="IPR022644">
    <property type="entry name" value="De-COase2_N"/>
</dbReference>
<comment type="cofactor">
    <cofactor evidence="1">
        <name>pyridoxal 5'-phosphate</name>
        <dbReference type="ChEBI" id="CHEBI:597326"/>
    </cofactor>
</comment>
<accession>A0ABU8E0S4</accession>
<keyword evidence="4" id="KW-0663">Pyridoxal phosphate</keyword>
<dbReference type="Proteomes" id="UP001373496">
    <property type="component" value="Unassembled WGS sequence"/>
</dbReference>
<dbReference type="Gene3D" id="3.20.20.10">
    <property type="entry name" value="Alanine racemase"/>
    <property type="match status" value="1"/>
</dbReference>
<keyword evidence="5" id="KW-0456">Lyase</keyword>
<feature type="transmembrane region" description="Helical" evidence="9">
    <location>
        <begin position="176"/>
        <end position="195"/>
    </location>
</feature>
<evidence type="ECO:0000313" key="11">
    <source>
        <dbReference type="EMBL" id="MEI4277249.1"/>
    </source>
</evidence>
<organism evidence="11 12">
    <name type="scientific">Klenkia terrae</name>
    <dbReference type="NCBI Taxonomy" id="1052259"/>
    <lineage>
        <taxon>Bacteria</taxon>
        <taxon>Bacillati</taxon>
        <taxon>Actinomycetota</taxon>
        <taxon>Actinomycetes</taxon>
        <taxon>Geodermatophilales</taxon>
        <taxon>Geodermatophilaceae</taxon>
        <taxon>Klenkia</taxon>
    </lineage>
</organism>
<dbReference type="InterPro" id="IPR009006">
    <property type="entry name" value="Ala_racemase/Decarboxylase_C"/>
</dbReference>
<dbReference type="RefSeq" id="WP_225232868.1">
    <property type="nucleotide sequence ID" value="NZ_JBAPLV010000002.1"/>
</dbReference>
<evidence type="ECO:0000256" key="4">
    <source>
        <dbReference type="ARBA" id="ARBA00022898"/>
    </source>
</evidence>
<evidence type="ECO:0000256" key="9">
    <source>
        <dbReference type="SAM" id="Phobius"/>
    </source>
</evidence>
<comment type="catalytic activity">
    <reaction evidence="8">
        <text>L-ornithine + H(+) = putrescine + CO2</text>
        <dbReference type="Rhea" id="RHEA:22964"/>
        <dbReference type="ChEBI" id="CHEBI:15378"/>
        <dbReference type="ChEBI" id="CHEBI:16526"/>
        <dbReference type="ChEBI" id="CHEBI:46911"/>
        <dbReference type="ChEBI" id="CHEBI:326268"/>
        <dbReference type="EC" id="4.1.1.17"/>
    </reaction>
</comment>
<dbReference type="SUPFAM" id="SSF51419">
    <property type="entry name" value="PLP-binding barrel"/>
    <property type="match status" value="1"/>
</dbReference>
<evidence type="ECO:0000256" key="2">
    <source>
        <dbReference type="ARBA" id="ARBA00008872"/>
    </source>
</evidence>
<dbReference type="CDD" id="cd00622">
    <property type="entry name" value="PLPDE_III_ODC"/>
    <property type="match status" value="1"/>
</dbReference>
<feature type="transmembrane region" description="Helical" evidence="9">
    <location>
        <begin position="20"/>
        <end position="39"/>
    </location>
</feature>
<keyword evidence="12" id="KW-1185">Reference proteome</keyword>
<evidence type="ECO:0000313" key="12">
    <source>
        <dbReference type="Proteomes" id="UP001373496"/>
    </source>
</evidence>
<protein>
    <recommendedName>
        <fullName evidence="7">ornithine decarboxylase</fullName>
        <ecNumber evidence="7">4.1.1.17</ecNumber>
    </recommendedName>
</protein>
<name>A0ABU8E0S4_9ACTN</name>
<dbReference type="PANTHER" id="PTHR11482:SF6">
    <property type="entry name" value="ORNITHINE DECARBOXYLASE 1-RELATED"/>
    <property type="match status" value="1"/>
</dbReference>
<gene>
    <name evidence="11" type="ORF">UXQ13_02125</name>
</gene>
<feature type="domain" description="Orn/DAP/Arg decarboxylase 2 N-terminal" evidence="10">
    <location>
        <begin position="360"/>
        <end position="590"/>
    </location>
</feature>
<comment type="pathway">
    <text evidence="6">Amine and polyamine biosynthesis; putrescine biosynthesis via L-ornithine pathway; putrescine from L-ornithine: step 1/1.</text>
</comment>
<comment type="similarity">
    <text evidence="2">Belongs to the Orn/Lys/Arg decarboxylase class-II family.</text>
</comment>
<dbReference type="Pfam" id="PF02784">
    <property type="entry name" value="Orn_Arg_deC_N"/>
    <property type="match status" value="1"/>
</dbReference>
<evidence type="ECO:0000256" key="8">
    <source>
        <dbReference type="ARBA" id="ARBA00049127"/>
    </source>
</evidence>
<dbReference type="InterPro" id="IPR022653">
    <property type="entry name" value="De-COase2_pyr-phos_BS"/>
</dbReference>
<dbReference type="InterPro" id="IPR002433">
    <property type="entry name" value="Orn_de-COase"/>
</dbReference>
<feature type="transmembrane region" description="Helical" evidence="9">
    <location>
        <begin position="276"/>
        <end position="300"/>
    </location>
</feature>
<dbReference type="Gene3D" id="2.40.37.10">
    <property type="entry name" value="Lyase, Ornithine Decarboxylase, Chain A, domain 1"/>
    <property type="match status" value="1"/>
</dbReference>
<dbReference type="EMBL" id="JBAPLV010000002">
    <property type="protein sequence ID" value="MEI4277249.1"/>
    <property type="molecule type" value="Genomic_DNA"/>
</dbReference>
<dbReference type="InterPro" id="IPR029066">
    <property type="entry name" value="PLP-binding_barrel"/>
</dbReference>
<proteinExistence type="inferred from homology"/>
<keyword evidence="9" id="KW-0472">Membrane</keyword>
<evidence type="ECO:0000259" key="10">
    <source>
        <dbReference type="Pfam" id="PF02784"/>
    </source>
</evidence>
<sequence>MTSLLAHASLRRLAPWVRRYLPAELAGTAALLLVGLLTLQRTGSLVGTAVAATVAENLGFYAVALGRIAAEQRRSGARGRTLVGRTVGLGVAEFGPAEVLDSLLVRPAALWVGATVVPPAALGLLAGKVVADLFFYVIAASSYRFTERAGWRRGGPVLRGGPGRVRTRVGFWVRRYLPSEIASLVALLGVGLTTLQLTGSLVATAIAGNLGSAVAFYGVSLVRIVAEQRRAGVRRGVLRRSLGLGLVEFLPAELVDSLLVRPALLYWGAAVAPHPALGLVAGKVVADVVFYLVASVGYRVTDRLGWRLPRPSAVAAVTAAPFRQQRATELAGRHGGEGLRRLAEQHGTPILLLDPAVAVARYRQLADALPGVGLHYAVKALDHPAVLAALRDAGASFDVASPAEVAALADLGVGPARMLYSNPVATPAERAQVAAAGVRTVVVDNETELRKTTALPPDTRVLLRLAYRNAAAQVDLSSKFGADRATAERLAALAVELGRPLAGFSFHVGSQLDAAEPYRAAITSTVELMDLLEQRHGRAFQVLDIGGGFPAGYRSPVLAVTELAAAIGPLLAPLVGRWTVLAEPGRVVVADAMTAVSQVVGVADRPDGRWVYLDDGIYGSFSNVLSEQAEPLLLAATELAGAVPAGPVTLAGPTCDSGDVIARGYPMPALAPGDLVVTPTMGAYTAVTACAFNGRSPARVVVNGSKVLVDRTTIVGGGQEGVAARHRASA</sequence>
<dbReference type="PRINTS" id="PR01179">
    <property type="entry name" value="ODADCRBXLASE"/>
</dbReference>
<keyword evidence="9" id="KW-1133">Transmembrane helix</keyword>